<evidence type="ECO:0000256" key="1">
    <source>
        <dbReference type="SAM" id="MobiDB-lite"/>
    </source>
</evidence>
<feature type="compositionally biased region" description="Basic and acidic residues" evidence="1">
    <location>
        <begin position="10"/>
        <end position="21"/>
    </location>
</feature>
<reference evidence="2 3" key="1">
    <citation type="submission" date="2020-04" db="EMBL/GenBank/DDBJ databases">
        <authorList>
            <person name="Hogendoorn C."/>
        </authorList>
    </citation>
    <scope>NUCLEOTIDE SEQUENCE [LARGE SCALE GENOMIC DNA]</scope>
    <source>
        <strain evidence="2">COOX1</strain>
    </source>
</reference>
<evidence type="ECO:0000313" key="2">
    <source>
        <dbReference type="EMBL" id="CAB3395742.1"/>
    </source>
</evidence>
<gene>
    <name evidence="2" type="ORF">COOX1_3063</name>
</gene>
<dbReference type="EMBL" id="LR792683">
    <property type="protein sequence ID" value="CAB3395742.1"/>
    <property type="molecule type" value="Genomic_DNA"/>
</dbReference>
<organism evidence="2 3">
    <name type="scientific">Kyrpidia spormannii</name>
    <dbReference type="NCBI Taxonomy" id="2055160"/>
    <lineage>
        <taxon>Bacteria</taxon>
        <taxon>Bacillati</taxon>
        <taxon>Bacillota</taxon>
        <taxon>Bacilli</taxon>
        <taxon>Bacillales</taxon>
        <taxon>Alicyclobacillaceae</taxon>
        <taxon>Kyrpidia</taxon>
    </lineage>
</organism>
<sequence length="63" mass="7077">MRKRPTGWPDRGHDCAKEKFPDNLIPSGDGGDPESYLNVLHFNGRTGELVDAGEDIHVLVFLW</sequence>
<evidence type="ECO:0000313" key="3">
    <source>
        <dbReference type="Proteomes" id="UP000502196"/>
    </source>
</evidence>
<protein>
    <submittedName>
        <fullName evidence="2">Uncharacterized protein</fullName>
    </submittedName>
</protein>
<dbReference type="AlphaFoldDB" id="A0A6F9EHG9"/>
<dbReference type="Proteomes" id="UP000502196">
    <property type="component" value="Chromosome"/>
</dbReference>
<proteinExistence type="predicted"/>
<accession>A0A6F9EHG9</accession>
<feature type="region of interest" description="Disordered" evidence="1">
    <location>
        <begin position="1"/>
        <end position="29"/>
    </location>
</feature>
<name>A0A6F9EHG9_9BACL</name>